<evidence type="ECO:0000256" key="1">
    <source>
        <dbReference type="ARBA" id="ARBA00004308"/>
    </source>
</evidence>
<feature type="region of interest" description="Disordered" evidence="6">
    <location>
        <begin position="24"/>
        <end position="152"/>
    </location>
</feature>
<feature type="domain" description="Clathrin/coatomer adaptor adaptin-like N-terminal" evidence="7">
    <location>
        <begin position="228"/>
        <end position="462"/>
    </location>
</feature>
<dbReference type="GO" id="GO:0030117">
    <property type="term" value="C:membrane coat"/>
    <property type="evidence" value="ECO:0007669"/>
    <property type="project" value="InterPro"/>
</dbReference>
<dbReference type="InterPro" id="IPR026739">
    <property type="entry name" value="AP_beta"/>
</dbReference>
<organism evidence="8 9">
    <name type="scientific">Diabrotica balteata</name>
    <name type="common">Banded cucumber beetle</name>
    <dbReference type="NCBI Taxonomy" id="107213"/>
    <lineage>
        <taxon>Eukaryota</taxon>
        <taxon>Metazoa</taxon>
        <taxon>Ecdysozoa</taxon>
        <taxon>Arthropoda</taxon>
        <taxon>Hexapoda</taxon>
        <taxon>Insecta</taxon>
        <taxon>Pterygota</taxon>
        <taxon>Neoptera</taxon>
        <taxon>Endopterygota</taxon>
        <taxon>Coleoptera</taxon>
        <taxon>Polyphaga</taxon>
        <taxon>Cucujiformia</taxon>
        <taxon>Chrysomeloidea</taxon>
        <taxon>Chrysomelidae</taxon>
        <taxon>Galerucinae</taxon>
        <taxon>Diabroticina</taxon>
        <taxon>Diabroticites</taxon>
        <taxon>Diabrotica</taxon>
    </lineage>
</organism>
<comment type="subcellular location">
    <subcellularLocation>
        <location evidence="1">Endomembrane system</location>
    </subcellularLocation>
</comment>
<name>A0A9N9SQZ3_DIABA</name>
<feature type="region of interest" description="Disordered" evidence="6">
    <location>
        <begin position="503"/>
        <end position="562"/>
    </location>
</feature>
<dbReference type="AlphaFoldDB" id="A0A9N9SQZ3"/>
<dbReference type="Proteomes" id="UP001153709">
    <property type="component" value="Chromosome 10"/>
</dbReference>
<dbReference type="SUPFAM" id="SSF48371">
    <property type="entry name" value="ARM repeat"/>
    <property type="match status" value="1"/>
</dbReference>
<proteinExistence type="inferred from homology"/>
<evidence type="ECO:0000256" key="5">
    <source>
        <dbReference type="ARBA" id="ARBA00023136"/>
    </source>
</evidence>
<evidence type="ECO:0000256" key="6">
    <source>
        <dbReference type="SAM" id="MobiDB-lite"/>
    </source>
</evidence>
<keyword evidence="9" id="KW-1185">Reference proteome</keyword>
<dbReference type="GO" id="GO:0016192">
    <property type="term" value="P:vesicle-mediated transport"/>
    <property type="evidence" value="ECO:0007669"/>
    <property type="project" value="InterPro"/>
</dbReference>
<dbReference type="EMBL" id="OU898285">
    <property type="protein sequence ID" value="CAG9828686.1"/>
    <property type="molecule type" value="Genomic_DNA"/>
</dbReference>
<comment type="similarity">
    <text evidence="2">Belongs to the adaptor complexes large subunit family.</text>
</comment>
<evidence type="ECO:0000256" key="3">
    <source>
        <dbReference type="ARBA" id="ARBA00022448"/>
    </source>
</evidence>
<dbReference type="OrthoDB" id="302453at2759"/>
<evidence type="ECO:0000313" key="8">
    <source>
        <dbReference type="EMBL" id="CAG9828686.1"/>
    </source>
</evidence>
<dbReference type="GO" id="GO:0012505">
    <property type="term" value="C:endomembrane system"/>
    <property type="evidence" value="ECO:0007669"/>
    <property type="project" value="UniProtKB-SubCell"/>
</dbReference>
<gene>
    <name evidence="8" type="ORF">DIABBA_LOCUS2587</name>
</gene>
<accession>A0A9N9SQZ3</accession>
<dbReference type="GO" id="GO:0006886">
    <property type="term" value="P:intracellular protein transport"/>
    <property type="evidence" value="ECO:0007669"/>
    <property type="project" value="InterPro"/>
</dbReference>
<dbReference type="InterPro" id="IPR011989">
    <property type="entry name" value="ARM-like"/>
</dbReference>
<dbReference type="InterPro" id="IPR002553">
    <property type="entry name" value="Clathrin/coatomer_adapt-like_N"/>
</dbReference>
<evidence type="ECO:0000256" key="2">
    <source>
        <dbReference type="ARBA" id="ARBA00006613"/>
    </source>
</evidence>
<dbReference type="InterPro" id="IPR016024">
    <property type="entry name" value="ARM-type_fold"/>
</dbReference>
<keyword evidence="3" id="KW-0813">Transport</keyword>
<feature type="compositionally biased region" description="Basic and acidic residues" evidence="6">
    <location>
        <begin position="116"/>
        <end position="129"/>
    </location>
</feature>
<feature type="compositionally biased region" description="Basic and acidic residues" evidence="6">
    <location>
        <begin position="505"/>
        <end position="521"/>
    </location>
</feature>
<evidence type="ECO:0000259" key="7">
    <source>
        <dbReference type="Pfam" id="PF01602"/>
    </source>
</evidence>
<feature type="compositionally biased region" description="Acidic residues" evidence="6">
    <location>
        <begin position="553"/>
        <end position="562"/>
    </location>
</feature>
<feature type="compositionally biased region" description="Low complexity" evidence="6">
    <location>
        <begin position="536"/>
        <end position="552"/>
    </location>
</feature>
<evidence type="ECO:0000256" key="4">
    <source>
        <dbReference type="ARBA" id="ARBA00022927"/>
    </source>
</evidence>
<dbReference type="PANTHER" id="PTHR11134">
    <property type="entry name" value="ADAPTOR COMPLEX SUBUNIT BETA FAMILY MEMBER"/>
    <property type="match status" value="1"/>
</dbReference>
<reference evidence="8" key="1">
    <citation type="submission" date="2022-01" db="EMBL/GenBank/DDBJ databases">
        <authorList>
            <person name="King R."/>
        </authorList>
    </citation>
    <scope>NUCLEOTIDE SEQUENCE</scope>
</reference>
<sequence length="617" mass="68848">MSLGSAEKRKGIKKFAKSIGSKINLRGKKKDHDDDGSSIGSIGSLNIRSVQENFKSKQSIEDADPGVLDDLSHKSSASSLNHPVVNRTASPILKNPSVENIVHVEKKSTVPPIKPPRIDQKEPQDEWESKLVGNKPRGVLRPGSSESLNRRSWDSSKLASQIEEEPAELLDVPKKNFETISLRSTKSPETPRKEHKEGMFSKFKNFRKEFYESNSEASESHIPSLDPDHRLLLRSTRPLLQSRNAAVVMSVAQLYHHASPRSESILAAKSLVRFLRSHVEVQSIVLNAIASMSLTNKGMFEPYLKSFFVRISDPTNVKLLKLDILTNVTNVSNVSIILRELQTYISNSDKNFVAATIQAIGRCACSISEITDSCLNGLVSLLSNRDEAVVAESVVVIKRLLQTQAADPKEIITHMARLLDSITVAQARAAILWLLGEHSQKVPQVAPDVLRKMAKTFPDEVMKSYNWAPFLIYIKQRANGYEDLPPFPANPPTGDVRNVEQLSGEEGKVHKSTDKKRKEQFNSESGMWGMWESEASSGGNSSDYGSSTSSSSESDDELNEEESTPQIMILIIRKCMPDCDKSDKSDNEEKITTKRIEEERQIECKGTKKTYSKYLRQ</sequence>
<keyword evidence="4" id="KW-0653">Protein transport</keyword>
<dbReference type="Pfam" id="PF01602">
    <property type="entry name" value="Adaptin_N"/>
    <property type="match status" value="1"/>
</dbReference>
<dbReference type="Gene3D" id="1.25.10.10">
    <property type="entry name" value="Leucine-rich Repeat Variant"/>
    <property type="match status" value="1"/>
</dbReference>
<evidence type="ECO:0000313" key="9">
    <source>
        <dbReference type="Proteomes" id="UP001153709"/>
    </source>
</evidence>
<keyword evidence="5" id="KW-0472">Membrane</keyword>
<protein>
    <recommendedName>
        <fullName evidence="7">Clathrin/coatomer adaptor adaptin-like N-terminal domain-containing protein</fullName>
    </recommendedName>
</protein>